<proteinExistence type="predicted"/>
<sequence>MSNDIIASEKSEFVDLSLRLGSNLNVPVKGFLKMPYDVFCPSMKTQLSSRTCGSCGLYHALQKSANRHKKTLHDQKSQKACRVRPLRIAAGRANELMRVIKYVEGMEDAEWLHEEEVYQDSFREESDEVVTGGGSNIITGMEKLLEQPWSASE</sequence>
<name>A0A4Y2RHV3_ARAVE</name>
<keyword evidence="2" id="KW-1185">Reference proteome</keyword>
<gene>
    <name evidence="1" type="ORF">AVEN_247627_1</name>
</gene>
<evidence type="ECO:0000313" key="2">
    <source>
        <dbReference type="Proteomes" id="UP000499080"/>
    </source>
</evidence>
<evidence type="ECO:0000313" key="1">
    <source>
        <dbReference type="EMBL" id="GBN75367.1"/>
    </source>
</evidence>
<reference evidence="1 2" key="1">
    <citation type="journal article" date="2019" name="Sci. Rep.">
        <title>Orb-weaving spider Araneus ventricosus genome elucidates the spidroin gene catalogue.</title>
        <authorList>
            <person name="Kono N."/>
            <person name="Nakamura H."/>
            <person name="Ohtoshi R."/>
            <person name="Moran D.A.P."/>
            <person name="Shinohara A."/>
            <person name="Yoshida Y."/>
            <person name="Fujiwara M."/>
            <person name="Mori M."/>
            <person name="Tomita M."/>
            <person name="Arakawa K."/>
        </authorList>
    </citation>
    <scope>NUCLEOTIDE SEQUENCE [LARGE SCALE GENOMIC DNA]</scope>
</reference>
<dbReference type="OrthoDB" id="2433005at2759"/>
<organism evidence="1 2">
    <name type="scientific">Araneus ventricosus</name>
    <name type="common">Orbweaver spider</name>
    <name type="synonym">Epeira ventricosa</name>
    <dbReference type="NCBI Taxonomy" id="182803"/>
    <lineage>
        <taxon>Eukaryota</taxon>
        <taxon>Metazoa</taxon>
        <taxon>Ecdysozoa</taxon>
        <taxon>Arthropoda</taxon>
        <taxon>Chelicerata</taxon>
        <taxon>Arachnida</taxon>
        <taxon>Araneae</taxon>
        <taxon>Araneomorphae</taxon>
        <taxon>Entelegynae</taxon>
        <taxon>Araneoidea</taxon>
        <taxon>Araneidae</taxon>
        <taxon>Araneus</taxon>
    </lineage>
</organism>
<dbReference type="EMBL" id="BGPR01017189">
    <property type="protein sequence ID" value="GBN75367.1"/>
    <property type="molecule type" value="Genomic_DNA"/>
</dbReference>
<accession>A0A4Y2RHV3</accession>
<comment type="caution">
    <text evidence="1">The sequence shown here is derived from an EMBL/GenBank/DDBJ whole genome shotgun (WGS) entry which is preliminary data.</text>
</comment>
<dbReference type="AlphaFoldDB" id="A0A4Y2RHV3"/>
<dbReference type="Proteomes" id="UP000499080">
    <property type="component" value="Unassembled WGS sequence"/>
</dbReference>
<protein>
    <submittedName>
        <fullName evidence="1">Uncharacterized protein</fullName>
    </submittedName>
</protein>